<sequence>MLNDQDINKLTSVLATKSDIQEVRDDLDSKFLVLKSDIQDVKKDVEGLREAIQGMMVSIDNLAKVISDLRLEYAAISTQLTRHERWIKQIAEKVGLNLAME</sequence>
<dbReference type="Proteomes" id="UP000033907">
    <property type="component" value="Unassembled WGS sequence"/>
</dbReference>
<organism evidence="1 2">
    <name type="scientific">Candidatus Nomurabacteria bacterium GW2011_GWF2_43_24</name>
    <dbReference type="NCBI Taxonomy" id="1618778"/>
    <lineage>
        <taxon>Bacteria</taxon>
        <taxon>Candidatus Nomuraibacteriota</taxon>
    </lineage>
</organism>
<dbReference type="AlphaFoldDB" id="A0A0G1ENI9"/>
<evidence type="ECO:0000313" key="2">
    <source>
        <dbReference type="Proteomes" id="UP000033907"/>
    </source>
</evidence>
<gene>
    <name evidence="1" type="ORF">UV91_C0006G0012</name>
</gene>
<comment type="caution">
    <text evidence="1">The sequence shown here is derived from an EMBL/GenBank/DDBJ whole genome shotgun (WGS) entry which is preliminary data.</text>
</comment>
<protein>
    <submittedName>
        <fullName evidence="1">Uncharacterized protein</fullName>
    </submittedName>
</protein>
<reference evidence="1 2" key="1">
    <citation type="journal article" date="2015" name="Nature">
        <title>rRNA introns, odd ribosomes, and small enigmatic genomes across a large radiation of phyla.</title>
        <authorList>
            <person name="Brown C.T."/>
            <person name="Hug L.A."/>
            <person name="Thomas B.C."/>
            <person name="Sharon I."/>
            <person name="Castelle C.J."/>
            <person name="Singh A."/>
            <person name="Wilkins M.J."/>
            <person name="Williams K.H."/>
            <person name="Banfield J.F."/>
        </authorList>
    </citation>
    <scope>NUCLEOTIDE SEQUENCE [LARGE SCALE GENOMIC DNA]</scope>
</reference>
<dbReference type="Gene3D" id="1.20.5.340">
    <property type="match status" value="1"/>
</dbReference>
<name>A0A0G1ENI9_9BACT</name>
<accession>A0A0G1ENI9</accession>
<proteinExistence type="predicted"/>
<dbReference type="EMBL" id="LCGH01000006">
    <property type="protein sequence ID" value="KKT11383.1"/>
    <property type="molecule type" value="Genomic_DNA"/>
</dbReference>
<evidence type="ECO:0000313" key="1">
    <source>
        <dbReference type="EMBL" id="KKT11383.1"/>
    </source>
</evidence>